<keyword evidence="6 16" id="KW-0645">Protease</keyword>
<comment type="pathway">
    <text evidence="16">Cell wall biogenesis; peptidoglycan biosynthesis.</text>
</comment>
<keyword evidence="19" id="KW-0328">Glycosyltransferase</keyword>
<gene>
    <name evidence="16" type="primary">ftsI</name>
    <name evidence="19" type="ordered locus">Nwat_0221</name>
</gene>
<dbReference type="HAMAP" id="MF_02080">
    <property type="entry name" value="FtsI_transpept"/>
    <property type="match status" value="1"/>
</dbReference>
<feature type="domain" description="Penicillin-binding protein dimerisation" evidence="18">
    <location>
        <begin position="58"/>
        <end position="206"/>
    </location>
</feature>
<evidence type="ECO:0000256" key="5">
    <source>
        <dbReference type="ARBA" id="ARBA00022645"/>
    </source>
</evidence>
<evidence type="ECO:0000256" key="7">
    <source>
        <dbReference type="ARBA" id="ARBA00022692"/>
    </source>
</evidence>
<keyword evidence="20" id="KW-1185">Reference proteome</keyword>
<evidence type="ECO:0000256" key="4">
    <source>
        <dbReference type="ARBA" id="ARBA00022618"/>
    </source>
</evidence>
<evidence type="ECO:0000256" key="13">
    <source>
        <dbReference type="ARBA" id="ARBA00023210"/>
    </source>
</evidence>
<keyword evidence="5 16" id="KW-0121">Carboxypeptidase</keyword>
<dbReference type="Gene3D" id="1.10.150.770">
    <property type="match status" value="1"/>
</dbReference>
<dbReference type="InterPro" id="IPR005311">
    <property type="entry name" value="PBP_dimer"/>
</dbReference>
<keyword evidence="3 16" id="KW-0997">Cell inner membrane</keyword>
<comment type="function">
    <text evidence="16">Catalyzes cross-linking of the peptidoglycan cell wall at the division septum.</text>
</comment>
<keyword evidence="12 16" id="KW-0472">Membrane</keyword>
<dbReference type="GO" id="GO:0043093">
    <property type="term" value="P:FtsZ-dependent cytokinesis"/>
    <property type="evidence" value="ECO:0007669"/>
    <property type="project" value="UniProtKB-UniRule"/>
</dbReference>
<evidence type="ECO:0000259" key="17">
    <source>
        <dbReference type="Pfam" id="PF00905"/>
    </source>
</evidence>
<dbReference type="EMBL" id="CP002086">
    <property type="protein sequence ID" value="ADJ27191.1"/>
    <property type="molecule type" value="Genomic_DNA"/>
</dbReference>
<evidence type="ECO:0000256" key="6">
    <source>
        <dbReference type="ARBA" id="ARBA00022670"/>
    </source>
</evidence>
<dbReference type="GO" id="GO:0006508">
    <property type="term" value="P:proteolysis"/>
    <property type="evidence" value="ECO:0007669"/>
    <property type="project" value="UniProtKB-KW"/>
</dbReference>
<dbReference type="InterPro" id="IPR001460">
    <property type="entry name" value="PCN-bd_Tpept"/>
</dbReference>
<dbReference type="KEGG" id="nwa:Nwat_0221"/>
<evidence type="ECO:0000256" key="16">
    <source>
        <dbReference type="HAMAP-Rule" id="MF_02080"/>
    </source>
</evidence>
<dbReference type="GO" id="GO:0008360">
    <property type="term" value="P:regulation of cell shape"/>
    <property type="evidence" value="ECO:0007669"/>
    <property type="project" value="UniProtKB-KW"/>
</dbReference>
<keyword evidence="2 16" id="KW-1003">Cell membrane</keyword>
<evidence type="ECO:0000313" key="19">
    <source>
        <dbReference type="EMBL" id="ADJ27191.1"/>
    </source>
</evidence>
<dbReference type="GO" id="GO:0009002">
    <property type="term" value="F:serine-type D-Ala-D-Ala carboxypeptidase activity"/>
    <property type="evidence" value="ECO:0007669"/>
    <property type="project" value="UniProtKB-UniRule"/>
</dbReference>
<keyword evidence="13 16" id="KW-0717">Septation</keyword>
<evidence type="ECO:0000256" key="3">
    <source>
        <dbReference type="ARBA" id="ARBA00022519"/>
    </source>
</evidence>
<dbReference type="PANTHER" id="PTHR30627">
    <property type="entry name" value="PEPTIDOGLYCAN D,D-TRANSPEPTIDASE"/>
    <property type="match status" value="1"/>
</dbReference>
<keyword evidence="15 16" id="KW-0961">Cell wall biogenesis/degradation</keyword>
<dbReference type="AlphaFoldDB" id="D8K8Y1"/>
<comment type="catalytic activity">
    <reaction evidence="16">
        <text>Preferential cleavage: (Ac)2-L-Lys-D-Ala-|-D-Ala. Also transpeptidation of peptidyl-alanyl moieties that are N-acyl substituents of D-alanine.</text>
        <dbReference type="EC" id="3.4.16.4"/>
    </reaction>
</comment>
<name>D8K8Y1_NITWC</name>
<evidence type="ECO:0000256" key="12">
    <source>
        <dbReference type="ARBA" id="ARBA00023136"/>
    </source>
</evidence>
<evidence type="ECO:0000256" key="1">
    <source>
        <dbReference type="ARBA" id="ARBA00004370"/>
    </source>
</evidence>
<dbReference type="GO" id="GO:0009252">
    <property type="term" value="P:peptidoglycan biosynthetic process"/>
    <property type="evidence" value="ECO:0007669"/>
    <property type="project" value="UniProtKB-UniRule"/>
</dbReference>
<keyword evidence="7 16" id="KW-0812">Transmembrane</keyword>
<feature type="transmembrane region" description="Helical" evidence="16">
    <location>
        <begin position="12"/>
        <end position="34"/>
    </location>
</feature>
<dbReference type="InterPro" id="IPR037532">
    <property type="entry name" value="FtsI_transpept"/>
</dbReference>
<keyword evidence="8 16" id="KW-0378">Hydrolase</keyword>
<protein>
    <recommendedName>
        <fullName evidence="16">Peptidoglycan D,D-transpeptidase FtsI</fullName>
        <ecNumber evidence="16">3.4.16.4</ecNumber>
    </recommendedName>
    <alternativeName>
        <fullName evidence="16">Penicillin-binding protein 3</fullName>
        <shortName evidence="16">PBP-3</shortName>
    </alternativeName>
</protein>
<evidence type="ECO:0000256" key="8">
    <source>
        <dbReference type="ARBA" id="ARBA00022801"/>
    </source>
</evidence>
<dbReference type="InterPro" id="IPR036138">
    <property type="entry name" value="PBP_dimer_sf"/>
</dbReference>
<dbReference type="Gene3D" id="3.40.710.10">
    <property type="entry name" value="DD-peptidase/beta-lactamase superfamily"/>
    <property type="match status" value="1"/>
</dbReference>
<dbReference type="Proteomes" id="UP000000393">
    <property type="component" value="Chromosome"/>
</dbReference>
<evidence type="ECO:0000256" key="15">
    <source>
        <dbReference type="ARBA" id="ARBA00023316"/>
    </source>
</evidence>
<evidence type="ECO:0000256" key="2">
    <source>
        <dbReference type="ARBA" id="ARBA00022475"/>
    </source>
</evidence>
<dbReference type="GO" id="GO:0005886">
    <property type="term" value="C:plasma membrane"/>
    <property type="evidence" value="ECO:0007669"/>
    <property type="project" value="UniProtKB-SubCell"/>
</dbReference>
<organism evidence="19 20">
    <name type="scientific">Nitrosococcus watsoni (strain C-113)</name>
    <dbReference type="NCBI Taxonomy" id="105559"/>
    <lineage>
        <taxon>Bacteria</taxon>
        <taxon>Pseudomonadati</taxon>
        <taxon>Pseudomonadota</taxon>
        <taxon>Gammaproteobacteria</taxon>
        <taxon>Chromatiales</taxon>
        <taxon>Chromatiaceae</taxon>
        <taxon>Nitrosococcus</taxon>
    </lineage>
</organism>
<comment type="subcellular location">
    <subcellularLocation>
        <location evidence="16">Cell inner membrane</location>
        <topology evidence="16">Single-pass membrane protein</topology>
    </subcellularLocation>
    <subcellularLocation>
        <location evidence="1">Membrane</location>
    </subcellularLocation>
</comment>
<proteinExistence type="inferred from homology"/>
<comment type="similarity">
    <text evidence="16">Belongs to the transpeptidase family. FtsI subfamily.</text>
</comment>
<dbReference type="GO" id="GO:0008955">
    <property type="term" value="F:peptidoglycan glycosyltransferase activity"/>
    <property type="evidence" value="ECO:0007669"/>
    <property type="project" value="InterPro"/>
</dbReference>
<dbReference type="UniPathway" id="UPA00219"/>
<dbReference type="InterPro" id="IPR050515">
    <property type="entry name" value="Beta-lactam/transpept"/>
</dbReference>
<dbReference type="Gene3D" id="3.30.450.330">
    <property type="match status" value="1"/>
</dbReference>
<dbReference type="OrthoDB" id="9766847at2"/>
<keyword evidence="9 16" id="KW-0133">Cell shape</keyword>
<dbReference type="STRING" id="105559.Nwat_0221"/>
<dbReference type="eggNOG" id="COG0768">
    <property type="taxonomic scope" value="Bacteria"/>
</dbReference>
<dbReference type="GO" id="GO:0000917">
    <property type="term" value="P:division septum assembly"/>
    <property type="evidence" value="ECO:0007669"/>
    <property type="project" value="UniProtKB-KW"/>
</dbReference>
<keyword evidence="11 16" id="KW-1133">Transmembrane helix</keyword>
<evidence type="ECO:0000313" key="20">
    <source>
        <dbReference type="Proteomes" id="UP000000393"/>
    </source>
</evidence>
<keyword evidence="10 16" id="KW-0573">Peptidoglycan synthesis</keyword>
<dbReference type="Pfam" id="PF03717">
    <property type="entry name" value="PBP_dimer"/>
    <property type="match status" value="1"/>
</dbReference>
<feature type="domain" description="Penicillin-binding protein transpeptidase" evidence="17">
    <location>
        <begin position="247"/>
        <end position="544"/>
    </location>
</feature>
<dbReference type="RefSeq" id="WP_013219302.1">
    <property type="nucleotide sequence ID" value="NC_014315.1"/>
</dbReference>
<dbReference type="EC" id="3.4.16.4" evidence="16"/>
<dbReference type="SUPFAM" id="SSF56519">
    <property type="entry name" value="Penicillin binding protein dimerisation domain"/>
    <property type="match status" value="1"/>
</dbReference>
<dbReference type="Gene3D" id="3.90.1310.10">
    <property type="entry name" value="Penicillin-binding protein 2a (Domain 2)"/>
    <property type="match status" value="1"/>
</dbReference>
<dbReference type="SUPFAM" id="SSF56601">
    <property type="entry name" value="beta-lactamase/transpeptidase-like"/>
    <property type="match status" value="1"/>
</dbReference>
<sequence>MVSRRERDKNYPGRLGVVGLAFAVAVAGLAWRLVELQVLDCDFLRGEGEARHLRVVEMPAHRGIITDRHGEPLAVSTPVASIWFNPRLLGEAREQWRALAEAAGVSMAHLEKRMKEGGRREFVYLNRWVEPDVAQRVQALEVPGVNLQSEYRRYYPTGPVAAHVVGFTNIDDRGQEGLELALDETLRGIPGKKRVIQDSRGRVVEDVENLRVPRPGQDLRLSIDLRLQYLAYRELKTAVQDHNARAGSLVILDVGTGEVLAMVNQPSYNPNDRAQLKSHLYRNRAVTDLFEPGSTIKPFTIGVALESGKYYPHTPIDTAPGYFRVGRYTIRDSRDYGRIDVSTVIKKSSNVGASKIALSLDPMRLWQGFYQAGLGTSTASGFPGEAEGHLPRSRTFPFREIEQATLAFGYGLSVTPLQLARAYAALGAGGELKPVSFLYREQAVREHQVWSEGIAPTVLSMLEEVVSDGGTGERAYVPSYRVAGKTGTVKKATRGGYAKERYLAVFAGLIPASHPRLAAVVLIDEPQGKYYGGQVAAPVFSKVMIGAMRLLNIAPDNLPPLHLAERENTE</sequence>
<dbReference type="GO" id="GO:0008658">
    <property type="term" value="F:penicillin binding"/>
    <property type="evidence" value="ECO:0007669"/>
    <property type="project" value="InterPro"/>
</dbReference>
<evidence type="ECO:0000259" key="18">
    <source>
        <dbReference type="Pfam" id="PF03717"/>
    </source>
</evidence>
<dbReference type="InterPro" id="IPR012338">
    <property type="entry name" value="Beta-lactam/transpept-like"/>
</dbReference>
<keyword evidence="19" id="KW-0808">Transferase</keyword>
<reference evidence="19 20" key="1">
    <citation type="submission" date="2010-06" db="EMBL/GenBank/DDBJ databases">
        <title>Complete sequence of chromosome of Nitrosococcus watsoni C-113.</title>
        <authorList>
            <consortium name="US DOE Joint Genome Institute"/>
            <person name="Lucas S."/>
            <person name="Copeland A."/>
            <person name="Lapidus A."/>
            <person name="Cheng J.-F."/>
            <person name="Bruce D."/>
            <person name="Goodwin L."/>
            <person name="Pitluck S."/>
            <person name="Malfatti S.A."/>
            <person name="Chain P.S.G."/>
            <person name="Land M."/>
            <person name="Hauser L."/>
            <person name="Kyrpides N."/>
            <person name="Ivanova N."/>
            <person name="Cambell M.A."/>
            <person name="Heidelberg J.F."/>
            <person name="Klotz M.G."/>
            <person name="Woyke T."/>
        </authorList>
    </citation>
    <scope>NUCLEOTIDE SEQUENCE [LARGE SCALE GENOMIC DNA]</scope>
    <source>
        <strain evidence="19 20">C-113</strain>
    </source>
</reference>
<dbReference type="PANTHER" id="PTHR30627:SF1">
    <property type="entry name" value="PEPTIDOGLYCAN D,D-TRANSPEPTIDASE FTSI"/>
    <property type="match status" value="1"/>
</dbReference>
<feature type="active site" description="Acyl-ester intermediate" evidence="16">
    <location>
        <position position="294"/>
    </location>
</feature>
<dbReference type="HOGENOM" id="CLU_009289_6_2_6"/>
<dbReference type="Pfam" id="PF00905">
    <property type="entry name" value="Transpeptidase"/>
    <property type="match status" value="1"/>
</dbReference>
<evidence type="ECO:0000256" key="14">
    <source>
        <dbReference type="ARBA" id="ARBA00023306"/>
    </source>
</evidence>
<evidence type="ECO:0000256" key="11">
    <source>
        <dbReference type="ARBA" id="ARBA00022989"/>
    </source>
</evidence>
<dbReference type="GO" id="GO:0071555">
    <property type="term" value="P:cell wall organization"/>
    <property type="evidence" value="ECO:0007669"/>
    <property type="project" value="UniProtKB-KW"/>
</dbReference>
<keyword evidence="14 16" id="KW-0131">Cell cycle</keyword>
<evidence type="ECO:0000256" key="10">
    <source>
        <dbReference type="ARBA" id="ARBA00022984"/>
    </source>
</evidence>
<accession>D8K8Y1</accession>
<evidence type="ECO:0000256" key="9">
    <source>
        <dbReference type="ARBA" id="ARBA00022960"/>
    </source>
</evidence>
<keyword evidence="4 16" id="KW-0132">Cell division</keyword>